<dbReference type="RefSeq" id="WP_157307989.1">
    <property type="nucleotide sequence ID" value="NZ_WRXN01000009.1"/>
</dbReference>
<sequence length="250" mass="27068">MTRQAGIIPLRGTIDNIIFYYSKTGGYIARRKGNVDAQRIASDPAFRRTRENSTEFGRASKAGRLVRMCFRSLMQNASDSIAAGRLVQVFSKVIKTDVINERGQRNVTDGELELLTGFEFNADSKLERMLLASYSTDIDRAGGTMTLHVPAFIPKEMIAAPAGATHFVISCGGAEIDFEAGNYVNGFAWSNELPINSEATSALHLTVSVTAGSIKPLFMVMGIRFIQLVNGVSYDLKDGVCNALAVAGVS</sequence>
<keyword evidence="2" id="KW-1185">Reference proteome</keyword>
<dbReference type="EMBL" id="WRXN01000009">
    <property type="protein sequence ID" value="MVT10546.1"/>
    <property type="molecule type" value="Genomic_DNA"/>
</dbReference>
<dbReference type="Proteomes" id="UP000461730">
    <property type="component" value="Unassembled WGS sequence"/>
</dbReference>
<proteinExistence type="predicted"/>
<comment type="caution">
    <text evidence="1">The sequence shown here is derived from an EMBL/GenBank/DDBJ whole genome shotgun (WGS) entry which is preliminary data.</text>
</comment>
<organism evidence="1 2">
    <name type="scientific">Chitinophaga tropicalis</name>
    <dbReference type="NCBI Taxonomy" id="2683588"/>
    <lineage>
        <taxon>Bacteria</taxon>
        <taxon>Pseudomonadati</taxon>
        <taxon>Bacteroidota</taxon>
        <taxon>Chitinophagia</taxon>
        <taxon>Chitinophagales</taxon>
        <taxon>Chitinophagaceae</taxon>
        <taxon>Chitinophaga</taxon>
    </lineage>
</organism>
<name>A0A7K1U8A5_9BACT</name>
<reference evidence="1 2" key="1">
    <citation type="submission" date="2019-12" db="EMBL/GenBank/DDBJ databases">
        <title>Chitinophaga sp. strain ysch24 (GDMCC 1.1355), whole genome shotgun sequence.</title>
        <authorList>
            <person name="Zhang X."/>
        </authorList>
    </citation>
    <scope>NUCLEOTIDE SEQUENCE [LARGE SCALE GENOMIC DNA]</scope>
    <source>
        <strain evidence="2">ysch24</strain>
    </source>
</reference>
<gene>
    <name evidence="1" type="ORF">GO493_19895</name>
</gene>
<evidence type="ECO:0000313" key="2">
    <source>
        <dbReference type="Proteomes" id="UP000461730"/>
    </source>
</evidence>
<dbReference type="AlphaFoldDB" id="A0A7K1U8A5"/>
<protein>
    <submittedName>
        <fullName evidence="1">Uncharacterized protein</fullName>
    </submittedName>
</protein>
<evidence type="ECO:0000313" key="1">
    <source>
        <dbReference type="EMBL" id="MVT10546.1"/>
    </source>
</evidence>
<accession>A0A7K1U8A5</accession>